<reference evidence="1" key="1">
    <citation type="submission" date="2021-06" db="EMBL/GenBank/DDBJ databases">
        <authorList>
            <person name="Rolland C."/>
        </authorList>
    </citation>
    <scope>NUCLEOTIDE SEQUENCE</scope>
    <source>
        <strain evidence="1">347.936635</strain>
    </source>
</reference>
<evidence type="ECO:0000313" key="1">
    <source>
        <dbReference type="EMBL" id="QYA18690.1"/>
    </source>
</evidence>
<name>A0A8F8KTC2_9VIRU</name>
<organism evidence="1">
    <name type="scientific">Clandestinovirus</name>
    <dbReference type="NCBI Taxonomy" id="2831644"/>
    <lineage>
        <taxon>Viruses</taxon>
    </lineage>
</organism>
<protein>
    <submittedName>
        <fullName evidence="1">Uncharacterized protein</fullName>
    </submittedName>
</protein>
<proteinExistence type="predicted"/>
<sequence>MTHFINDPVGASRFKLDVEAQSITRSDCLVTILFPIHKVASQMQQIHRMSVYGPIGLDAIHRCRLVVIPEDENAEMITLGEVRPKDLIKLRSDEIPLQNMWSSPLVISSITSGWTFIILELLRVHPASDWANKMYASVEGAKHTALETAYYSSFADIGPFMIVAYPDPNLYELWYEKGLPVLKLYSEWNKGTLPFDEGDLFDLNQ</sequence>
<dbReference type="EMBL" id="MZ420154">
    <property type="protein sequence ID" value="QYA18690.1"/>
    <property type="molecule type" value="Genomic_DNA"/>
</dbReference>
<gene>
    <name evidence="1" type="ORF">KOM_12_422</name>
</gene>
<accession>A0A8F8KTC2</accession>